<evidence type="ECO:0000313" key="1">
    <source>
        <dbReference type="EMBL" id="KAK3674860.1"/>
    </source>
</evidence>
<comment type="caution">
    <text evidence="1">The sequence shown here is derived from an EMBL/GenBank/DDBJ whole genome shotgun (WGS) entry which is preliminary data.</text>
</comment>
<keyword evidence="2" id="KW-1185">Reference proteome</keyword>
<reference evidence="1" key="1">
    <citation type="submission" date="2023-07" db="EMBL/GenBank/DDBJ databases">
        <title>Black Yeasts Isolated from many extreme environments.</title>
        <authorList>
            <person name="Coleine C."/>
            <person name="Stajich J.E."/>
            <person name="Selbmann L."/>
        </authorList>
    </citation>
    <scope>NUCLEOTIDE SEQUENCE</scope>
    <source>
        <strain evidence="1">CCFEE 5485</strain>
    </source>
</reference>
<dbReference type="AlphaFoldDB" id="A0AAE0WNG4"/>
<evidence type="ECO:0000313" key="2">
    <source>
        <dbReference type="Proteomes" id="UP001274830"/>
    </source>
</evidence>
<dbReference type="Proteomes" id="UP001274830">
    <property type="component" value="Unassembled WGS sequence"/>
</dbReference>
<sequence>MAKHKHKRPPAGARTQAFRSGRQATTILCETDPLTVYSDPRTLPAKLRAHIKHKDDFTISISKVSHPTLADRFHSLPGELRALIFTLLLVRPAKWNVKHLADCPKRTSNVNLITQRQAADEDYHHNRCVHCKGVPYGLRHHWTLNLPPQYIAPWRSHWAPKPRNPYICSTCWDIRWRQCPDATRQHFRCFCARRQNLEVLLVCKKWWREAGYVFYTQNTFCFETAALIDGFFRHLRLEWRFLVASISLMAQYDSQTKVFVEASVFYDLWQLFGDLTLYGLRFIELNAMYLTRLEVVRKIMNMNLNHGNMEIRFVLRRPERLVDVECGNVHVYPEFARGLLLRGGFPDEISRIARRQRRPWLKAGGRRFGRNALKNEGRRFGRLVEQTIVDDDAWLYDEYDCSSVSRWGEWYYAIGYHTAWLPTRYTSGKRSWQDLAGRIGMPILMDEKVEMMFGEGIEDVFLV</sequence>
<gene>
    <name evidence="1" type="ORF">LTR78_005204</name>
</gene>
<dbReference type="EMBL" id="JAUTXT010000017">
    <property type="protein sequence ID" value="KAK3674860.1"/>
    <property type="molecule type" value="Genomic_DNA"/>
</dbReference>
<organism evidence="1 2">
    <name type="scientific">Recurvomyces mirabilis</name>
    <dbReference type="NCBI Taxonomy" id="574656"/>
    <lineage>
        <taxon>Eukaryota</taxon>
        <taxon>Fungi</taxon>
        <taxon>Dikarya</taxon>
        <taxon>Ascomycota</taxon>
        <taxon>Pezizomycotina</taxon>
        <taxon>Dothideomycetes</taxon>
        <taxon>Dothideomycetidae</taxon>
        <taxon>Mycosphaerellales</taxon>
        <taxon>Teratosphaeriaceae</taxon>
        <taxon>Recurvomyces</taxon>
    </lineage>
</organism>
<protein>
    <submittedName>
        <fullName evidence="1">Uncharacterized protein</fullName>
    </submittedName>
</protein>
<proteinExistence type="predicted"/>
<name>A0AAE0WNG4_9PEZI</name>
<accession>A0AAE0WNG4</accession>